<evidence type="ECO:0000313" key="2">
    <source>
        <dbReference type="Proteomes" id="UP001226434"/>
    </source>
</evidence>
<protein>
    <submittedName>
        <fullName evidence="1">Uncharacterized protein</fullName>
    </submittedName>
</protein>
<name>A0ABT6REA2_9BACT</name>
<sequence length="53" mass="5891">MRKSILGGVMFEFAFGLRRCNVATTKAQEVKTVKKTGYSIHITAQQSSINTIE</sequence>
<proteinExistence type="predicted"/>
<dbReference type="Proteomes" id="UP001226434">
    <property type="component" value="Unassembled WGS sequence"/>
</dbReference>
<accession>A0ABT6REA2</accession>
<dbReference type="EMBL" id="JASBRG010000007">
    <property type="protein sequence ID" value="MDI3320906.1"/>
    <property type="molecule type" value="Genomic_DNA"/>
</dbReference>
<comment type="caution">
    <text evidence="1">The sequence shown here is derived from an EMBL/GenBank/DDBJ whole genome shotgun (WGS) entry which is preliminary data.</text>
</comment>
<gene>
    <name evidence="1" type="ORF">QJ048_14035</name>
</gene>
<reference evidence="1 2" key="1">
    <citation type="submission" date="2023-05" db="EMBL/GenBank/DDBJ databases">
        <title>Genome sequence of Pinibacter sp. MAH-24.</title>
        <authorList>
            <person name="Huq M.A."/>
        </authorList>
    </citation>
    <scope>NUCLEOTIDE SEQUENCE [LARGE SCALE GENOMIC DNA]</scope>
    <source>
        <strain evidence="1 2">MAH-24</strain>
    </source>
</reference>
<organism evidence="1 2">
    <name type="scientific">Pinibacter soli</name>
    <dbReference type="NCBI Taxonomy" id="3044211"/>
    <lineage>
        <taxon>Bacteria</taxon>
        <taxon>Pseudomonadati</taxon>
        <taxon>Bacteroidota</taxon>
        <taxon>Chitinophagia</taxon>
        <taxon>Chitinophagales</taxon>
        <taxon>Chitinophagaceae</taxon>
        <taxon>Pinibacter</taxon>
    </lineage>
</organism>
<evidence type="ECO:0000313" key="1">
    <source>
        <dbReference type="EMBL" id="MDI3320906.1"/>
    </source>
</evidence>
<keyword evidence="2" id="KW-1185">Reference proteome</keyword>
<dbReference type="RefSeq" id="WP_282335008.1">
    <property type="nucleotide sequence ID" value="NZ_JASBRG010000007.1"/>
</dbReference>